<keyword evidence="2" id="KW-0472">Membrane</keyword>
<dbReference type="AlphaFoldDB" id="A0A2V2YHM1"/>
<keyword evidence="4" id="KW-1185">Reference proteome</keyword>
<keyword evidence="2" id="KW-0812">Transmembrane</keyword>
<reference evidence="3 4" key="1">
    <citation type="submission" date="2018-05" db="EMBL/GenBank/DDBJ databases">
        <title>Genomic Encyclopedia of Type Strains, Phase III (KMG-III): the genomes of soil and plant-associated and newly described type strains.</title>
        <authorList>
            <person name="Whitman W."/>
        </authorList>
    </citation>
    <scope>NUCLEOTIDE SEQUENCE [LARGE SCALE GENOMIC DNA]</scope>
    <source>
        <strain evidence="3 4">CECT 5696</strain>
    </source>
</reference>
<dbReference type="Pfam" id="PF14038">
    <property type="entry name" value="YqzE"/>
    <property type="match status" value="1"/>
</dbReference>
<dbReference type="EMBL" id="QGTQ01000039">
    <property type="protein sequence ID" value="PWV90987.1"/>
    <property type="molecule type" value="Genomic_DNA"/>
</dbReference>
<dbReference type="Proteomes" id="UP000246635">
    <property type="component" value="Unassembled WGS sequence"/>
</dbReference>
<protein>
    <submittedName>
        <fullName evidence="3">YqzE-like protein</fullName>
    </submittedName>
</protein>
<dbReference type="RefSeq" id="WP_110047289.1">
    <property type="nucleotide sequence ID" value="NZ_CP054612.1"/>
</dbReference>
<dbReference type="InterPro" id="IPR025622">
    <property type="entry name" value="YqzE"/>
</dbReference>
<name>A0A2V2YHM1_9BACL</name>
<feature type="region of interest" description="Disordered" evidence="1">
    <location>
        <begin position="66"/>
        <end position="86"/>
    </location>
</feature>
<organism evidence="3 4">
    <name type="scientific">Paenibacillus cellulosilyticus</name>
    <dbReference type="NCBI Taxonomy" id="375489"/>
    <lineage>
        <taxon>Bacteria</taxon>
        <taxon>Bacillati</taxon>
        <taxon>Bacillota</taxon>
        <taxon>Bacilli</taxon>
        <taxon>Bacillales</taxon>
        <taxon>Paenibacillaceae</taxon>
        <taxon>Paenibacillus</taxon>
    </lineage>
</organism>
<evidence type="ECO:0000256" key="2">
    <source>
        <dbReference type="SAM" id="Phobius"/>
    </source>
</evidence>
<accession>A0A2V2YHM1</accession>
<keyword evidence="2" id="KW-1133">Transmembrane helix</keyword>
<feature type="transmembrane region" description="Helical" evidence="2">
    <location>
        <begin position="44"/>
        <end position="63"/>
    </location>
</feature>
<proteinExistence type="predicted"/>
<evidence type="ECO:0000313" key="3">
    <source>
        <dbReference type="EMBL" id="PWV90987.1"/>
    </source>
</evidence>
<dbReference type="OrthoDB" id="2691835at2"/>
<comment type="caution">
    <text evidence="3">The sequence shown here is derived from an EMBL/GenBank/DDBJ whole genome shotgun (WGS) entry which is preliminary data.</text>
</comment>
<sequence>MADKRDDFFKFVGKQLVTLVDQPAEVRQQRRQHRKEAKAVRESWVTRWFGIAPLTIMFWVNGWKNRQSEQKRRHGGPGQSEAHPQR</sequence>
<evidence type="ECO:0000313" key="4">
    <source>
        <dbReference type="Proteomes" id="UP000246635"/>
    </source>
</evidence>
<gene>
    <name evidence="3" type="ORF">DFQ01_13939</name>
</gene>
<evidence type="ECO:0000256" key="1">
    <source>
        <dbReference type="SAM" id="MobiDB-lite"/>
    </source>
</evidence>